<dbReference type="Proteomes" id="UP000016930">
    <property type="component" value="Unassembled WGS sequence"/>
</dbReference>
<dbReference type="CDD" id="cd02440">
    <property type="entry name" value="AdoMet_MTases"/>
    <property type="match status" value="1"/>
</dbReference>
<feature type="region of interest" description="Disordered" evidence="4">
    <location>
        <begin position="1"/>
        <end position="20"/>
    </location>
</feature>
<dbReference type="STRING" id="914234.M2Q5B6"/>
<dbReference type="AlphaFoldDB" id="M2Q5B6"/>
<evidence type="ECO:0000256" key="3">
    <source>
        <dbReference type="ARBA" id="ARBA00022691"/>
    </source>
</evidence>
<evidence type="ECO:0000313" key="7">
    <source>
        <dbReference type="Proteomes" id="UP000016930"/>
    </source>
</evidence>
<accession>M2Q5B6</accession>
<dbReference type="GO" id="GO:0032259">
    <property type="term" value="P:methylation"/>
    <property type="evidence" value="ECO:0007669"/>
    <property type="project" value="UniProtKB-KW"/>
</dbReference>
<sequence length="282" mass="31398">MASPQDLHLATTQSYDANPTMEDERLKAHRIEYEVTLRTILDHLPKDRATKILDVGGGAGPYSFALAGQGHNVTLVDLSSSLLSLARSRLSEDLNVRGPHRILEGDALDLVGLFPDEIGTYDVVLLLGPLYHIMSTDLREKAIHQAWAMVKEGGWLFCAWVSRWAHYRDVAMREPRRLAAKRAFYGLHAKDGDYVRVNSDGSPVHAMHHESPANMPVLLRKLTGREQVTMVGLEGVLAGGLDRLVNELHGEAFEAWVQKCLEAATDEMSWTMSDHIMGVVRK</sequence>
<name>M2Q5B6_CERS8</name>
<keyword evidence="7" id="KW-1185">Reference proteome</keyword>
<dbReference type="InterPro" id="IPR041698">
    <property type="entry name" value="Methyltransf_25"/>
</dbReference>
<dbReference type="Gene3D" id="3.40.50.150">
    <property type="entry name" value="Vaccinia Virus protein VP39"/>
    <property type="match status" value="1"/>
</dbReference>
<evidence type="ECO:0000259" key="5">
    <source>
        <dbReference type="Pfam" id="PF13649"/>
    </source>
</evidence>
<keyword evidence="1" id="KW-0489">Methyltransferase</keyword>
<dbReference type="HOGENOM" id="CLU_061789_0_0_1"/>
<dbReference type="OrthoDB" id="3436015at2759"/>
<organism evidence="6 7">
    <name type="scientific">Ceriporiopsis subvermispora (strain B)</name>
    <name type="common">White-rot fungus</name>
    <name type="synonym">Gelatoporia subvermispora</name>
    <dbReference type="NCBI Taxonomy" id="914234"/>
    <lineage>
        <taxon>Eukaryota</taxon>
        <taxon>Fungi</taxon>
        <taxon>Dikarya</taxon>
        <taxon>Basidiomycota</taxon>
        <taxon>Agaricomycotina</taxon>
        <taxon>Agaricomycetes</taxon>
        <taxon>Polyporales</taxon>
        <taxon>Gelatoporiaceae</taxon>
        <taxon>Gelatoporia</taxon>
    </lineage>
</organism>
<protein>
    <recommendedName>
        <fullName evidence="5">Methyltransferase domain-containing protein</fullName>
    </recommendedName>
</protein>
<dbReference type="PANTHER" id="PTHR43464:SF19">
    <property type="entry name" value="UBIQUINONE BIOSYNTHESIS O-METHYLTRANSFERASE, MITOCHONDRIAL"/>
    <property type="match status" value="1"/>
</dbReference>
<dbReference type="PANTHER" id="PTHR43464">
    <property type="entry name" value="METHYLTRANSFERASE"/>
    <property type="match status" value="1"/>
</dbReference>
<gene>
    <name evidence="6" type="ORF">CERSUDRAFT_127131</name>
</gene>
<keyword evidence="3" id="KW-0949">S-adenosyl-L-methionine</keyword>
<proteinExistence type="predicted"/>
<dbReference type="EMBL" id="KB445814">
    <property type="protein sequence ID" value="EMD31993.1"/>
    <property type="molecule type" value="Genomic_DNA"/>
</dbReference>
<feature type="domain" description="Methyltransferase" evidence="5">
    <location>
        <begin position="52"/>
        <end position="154"/>
    </location>
</feature>
<keyword evidence="2" id="KW-0808">Transferase</keyword>
<dbReference type="Pfam" id="PF13649">
    <property type="entry name" value="Methyltransf_25"/>
    <property type="match status" value="1"/>
</dbReference>
<evidence type="ECO:0000313" key="6">
    <source>
        <dbReference type="EMBL" id="EMD31993.1"/>
    </source>
</evidence>
<evidence type="ECO:0000256" key="1">
    <source>
        <dbReference type="ARBA" id="ARBA00022603"/>
    </source>
</evidence>
<reference evidence="6 7" key="1">
    <citation type="journal article" date="2012" name="Proc. Natl. Acad. Sci. U.S.A.">
        <title>Comparative genomics of Ceriporiopsis subvermispora and Phanerochaete chrysosporium provide insight into selective ligninolysis.</title>
        <authorList>
            <person name="Fernandez-Fueyo E."/>
            <person name="Ruiz-Duenas F.J."/>
            <person name="Ferreira P."/>
            <person name="Floudas D."/>
            <person name="Hibbett D.S."/>
            <person name="Canessa P."/>
            <person name="Larrondo L.F."/>
            <person name="James T.Y."/>
            <person name="Seelenfreund D."/>
            <person name="Lobos S."/>
            <person name="Polanco R."/>
            <person name="Tello M."/>
            <person name="Honda Y."/>
            <person name="Watanabe T."/>
            <person name="Watanabe T."/>
            <person name="Ryu J.S."/>
            <person name="Kubicek C.P."/>
            <person name="Schmoll M."/>
            <person name="Gaskell J."/>
            <person name="Hammel K.E."/>
            <person name="St John F.J."/>
            <person name="Vanden Wymelenberg A."/>
            <person name="Sabat G."/>
            <person name="Splinter BonDurant S."/>
            <person name="Syed K."/>
            <person name="Yadav J.S."/>
            <person name="Doddapaneni H."/>
            <person name="Subramanian V."/>
            <person name="Lavin J.L."/>
            <person name="Oguiza J.A."/>
            <person name="Perez G."/>
            <person name="Pisabarro A.G."/>
            <person name="Ramirez L."/>
            <person name="Santoyo F."/>
            <person name="Master E."/>
            <person name="Coutinho P.M."/>
            <person name="Henrissat B."/>
            <person name="Lombard V."/>
            <person name="Magnuson J.K."/>
            <person name="Kuees U."/>
            <person name="Hori C."/>
            <person name="Igarashi K."/>
            <person name="Samejima M."/>
            <person name="Held B.W."/>
            <person name="Barry K.W."/>
            <person name="LaButti K.M."/>
            <person name="Lapidus A."/>
            <person name="Lindquist E.A."/>
            <person name="Lucas S.M."/>
            <person name="Riley R."/>
            <person name="Salamov A.A."/>
            <person name="Hoffmeister D."/>
            <person name="Schwenk D."/>
            <person name="Hadar Y."/>
            <person name="Yarden O."/>
            <person name="de Vries R.P."/>
            <person name="Wiebenga A."/>
            <person name="Stenlid J."/>
            <person name="Eastwood D."/>
            <person name="Grigoriev I.V."/>
            <person name="Berka R.M."/>
            <person name="Blanchette R.A."/>
            <person name="Kersten P."/>
            <person name="Martinez A.T."/>
            <person name="Vicuna R."/>
            <person name="Cullen D."/>
        </authorList>
    </citation>
    <scope>NUCLEOTIDE SEQUENCE [LARGE SCALE GENOMIC DNA]</scope>
    <source>
        <strain evidence="6 7">B</strain>
    </source>
</reference>
<evidence type="ECO:0000256" key="2">
    <source>
        <dbReference type="ARBA" id="ARBA00022679"/>
    </source>
</evidence>
<dbReference type="SUPFAM" id="SSF53335">
    <property type="entry name" value="S-adenosyl-L-methionine-dependent methyltransferases"/>
    <property type="match status" value="1"/>
</dbReference>
<evidence type="ECO:0000256" key="4">
    <source>
        <dbReference type="SAM" id="MobiDB-lite"/>
    </source>
</evidence>
<dbReference type="GO" id="GO:0008168">
    <property type="term" value="F:methyltransferase activity"/>
    <property type="evidence" value="ECO:0007669"/>
    <property type="project" value="UniProtKB-KW"/>
</dbReference>
<dbReference type="InterPro" id="IPR029063">
    <property type="entry name" value="SAM-dependent_MTases_sf"/>
</dbReference>